<name>A0A1T4YHR3_9BACL</name>
<dbReference type="GO" id="GO:0016787">
    <property type="term" value="F:hydrolase activity"/>
    <property type="evidence" value="ECO:0007669"/>
    <property type="project" value="InterPro"/>
</dbReference>
<dbReference type="AlphaFoldDB" id="A0A1T4YHR3"/>
<dbReference type="InterPro" id="IPR029052">
    <property type="entry name" value="Metallo-depent_PP-like"/>
</dbReference>
<accession>A0A1T4YHR3</accession>
<organism evidence="2 3">
    <name type="scientific">Sporosarcina newyorkensis</name>
    <dbReference type="NCBI Taxonomy" id="759851"/>
    <lineage>
        <taxon>Bacteria</taxon>
        <taxon>Bacillati</taxon>
        <taxon>Bacillota</taxon>
        <taxon>Bacilli</taxon>
        <taxon>Bacillales</taxon>
        <taxon>Caryophanaceae</taxon>
        <taxon>Sporosarcina</taxon>
    </lineage>
</organism>
<dbReference type="InterPro" id="IPR004843">
    <property type="entry name" value="Calcineurin-like_PHP"/>
</dbReference>
<dbReference type="PANTHER" id="PTHR30337">
    <property type="entry name" value="COMPONENT OF ATP-DEPENDENT DSDNA EXONUCLEASE"/>
    <property type="match status" value="1"/>
</dbReference>
<dbReference type="Pfam" id="PF00149">
    <property type="entry name" value="Metallophos"/>
    <property type="match status" value="1"/>
</dbReference>
<dbReference type="Proteomes" id="UP000190042">
    <property type="component" value="Unassembled WGS sequence"/>
</dbReference>
<dbReference type="InterPro" id="IPR050535">
    <property type="entry name" value="DNA_Repair-Maintenance_Comp"/>
</dbReference>
<dbReference type="CDD" id="cd00838">
    <property type="entry name" value="MPP_superfamily"/>
    <property type="match status" value="1"/>
</dbReference>
<dbReference type="PANTHER" id="PTHR30337:SF0">
    <property type="entry name" value="NUCLEASE SBCCD SUBUNIT D"/>
    <property type="match status" value="1"/>
</dbReference>
<evidence type="ECO:0000313" key="3">
    <source>
        <dbReference type="Proteomes" id="UP000190042"/>
    </source>
</evidence>
<evidence type="ECO:0000313" key="2">
    <source>
        <dbReference type="EMBL" id="SKB01326.1"/>
    </source>
</evidence>
<dbReference type="EMBL" id="FUYJ01000005">
    <property type="protein sequence ID" value="SKB01326.1"/>
    <property type="molecule type" value="Genomic_DNA"/>
</dbReference>
<sequence length="437" mass="50455">MHLRFLHISDIHFQVENYQSKRMRMTLLKKLSDLNKVNPFNFVLLTGDLSHQGQGFNKTQMDFLEGILQTLDLSKEQIYIIPGNHDISRNDDRTSILKEISESKNPSNTLDEYLQDEDKKSGILSSFDAFSAFHFDFFEKKYPLNQIHYLLQTENYNIVHINTCLIANRAGEEGTLLIGKNNLYDCLSKLGLDNNKLSIAIGHHTLECMIDSDRNAILNLFDDFNIDMYLSGHVHRAAYNIEANHYSNLLNIVSAGVHSDEYSLGGFGDFLIQNEIAIITQYIWNEEHEYWTLNNTLGRKMESGVLEYRIPKFSVDVNGLEAEIDNKKDAIKRELSELFLENERIFKQYGPFSITALNISGSEIAYMWKEMCITDIIPNNDKTLEILENNKELISDDKLFILDLYKNHIEGFKINHLSKHKSPDVPTFPKEILTILD</sequence>
<dbReference type="RefSeq" id="WP_078817945.1">
    <property type="nucleotide sequence ID" value="NZ_FUYJ01000005.1"/>
</dbReference>
<keyword evidence="3" id="KW-1185">Reference proteome</keyword>
<reference evidence="3" key="1">
    <citation type="submission" date="2017-02" db="EMBL/GenBank/DDBJ databases">
        <authorList>
            <person name="Varghese N."/>
            <person name="Submissions S."/>
        </authorList>
    </citation>
    <scope>NUCLEOTIDE SEQUENCE [LARGE SCALE GENOMIC DNA]</scope>
    <source>
        <strain evidence="3">DSM 23966</strain>
    </source>
</reference>
<evidence type="ECO:0000259" key="1">
    <source>
        <dbReference type="Pfam" id="PF00149"/>
    </source>
</evidence>
<feature type="domain" description="Calcineurin-like phosphoesterase" evidence="1">
    <location>
        <begin position="3"/>
        <end position="236"/>
    </location>
</feature>
<protein>
    <submittedName>
        <fullName evidence="2">Calcineurin-like phosphoesterase</fullName>
    </submittedName>
</protein>
<dbReference type="SUPFAM" id="SSF56300">
    <property type="entry name" value="Metallo-dependent phosphatases"/>
    <property type="match status" value="1"/>
</dbReference>
<dbReference type="Gene3D" id="3.60.21.10">
    <property type="match status" value="1"/>
</dbReference>
<proteinExistence type="predicted"/>
<gene>
    <name evidence="2" type="ORF">SAMN04244570_2677</name>
</gene>